<evidence type="ECO:0000256" key="3">
    <source>
        <dbReference type="ARBA" id="ARBA00022475"/>
    </source>
</evidence>
<evidence type="ECO:0000256" key="8">
    <source>
        <dbReference type="ARBA" id="ARBA00023288"/>
    </source>
</evidence>
<dbReference type="InterPro" id="IPR036312">
    <property type="entry name" value="Bifun_inhib/LTP/seed_sf"/>
</dbReference>
<dbReference type="FunFam" id="1.10.110.10:FF:000001">
    <property type="entry name" value="Bifunctional inhibitor/lipid-transfer protein/seed storage 2S albumin superfamily protein"/>
    <property type="match status" value="1"/>
</dbReference>
<feature type="signal peptide" evidence="10">
    <location>
        <begin position="1"/>
        <end position="21"/>
    </location>
</feature>
<dbReference type="GO" id="GO:0005886">
    <property type="term" value="C:plasma membrane"/>
    <property type="evidence" value="ECO:0007669"/>
    <property type="project" value="UniProtKB-SubCell"/>
</dbReference>
<dbReference type="CDD" id="cd00010">
    <property type="entry name" value="AAI_LTSS"/>
    <property type="match status" value="1"/>
</dbReference>
<proteinExistence type="inferred from homology"/>
<evidence type="ECO:0000256" key="6">
    <source>
        <dbReference type="ARBA" id="ARBA00023157"/>
    </source>
</evidence>
<reference evidence="13" key="2">
    <citation type="submission" date="2025-08" db="UniProtKB">
        <authorList>
            <consortium name="RefSeq"/>
        </authorList>
    </citation>
    <scope>IDENTIFICATION</scope>
    <source>
        <tissue evidence="13">Young leaves</tissue>
    </source>
</reference>
<evidence type="ECO:0000256" key="1">
    <source>
        <dbReference type="ARBA" id="ARBA00004609"/>
    </source>
</evidence>
<dbReference type="Pfam" id="PF14368">
    <property type="entry name" value="LTP_2"/>
    <property type="match status" value="1"/>
</dbReference>
<feature type="chain" id="PRO_5034065096" evidence="10">
    <location>
        <begin position="22"/>
        <end position="181"/>
    </location>
</feature>
<accession>A0A8B8KV08</accession>
<dbReference type="InterPro" id="IPR016140">
    <property type="entry name" value="Bifunc_inhib/LTP/seed_store"/>
</dbReference>
<evidence type="ECO:0000313" key="13">
    <source>
        <dbReference type="RefSeq" id="XP_027347727.1"/>
    </source>
</evidence>
<keyword evidence="4" id="KW-0336">GPI-anchor</keyword>
<evidence type="ECO:0000256" key="2">
    <source>
        <dbReference type="ARBA" id="ARBA00009748"/>
    </source>
</evidence>
<dbReference type="KEGG" id="aprc:113859111"/>
<comment type="subcellular location">
    <subcellularLocation>
        <location evidence="1">Cell membrane</location>
        <topology evidence="1">Lipid-anchor</topology>
        <topology evidence="1">GPI-anchor</topology>
    </subcellularLocation>
</comment>
<comment type="similarity">
    <text evidence="2">Belongs to the plant LTP family.</text>
</comment>
<feature type="region of interest" description="Disordered" evidence="9">
    <location>
        <begin position="134"/>
        <end position="156"/>
    </location>
</feature>
<reference evidence="12" key="1">
    <citation type="journal article" date="2019" name="Toxins">
        <title>Detection of Abrin-Like and Prepropulchellin-Like Toxin Genes and Transcripts Using Whole Genome Sequencing and Full-Length Transcript Sequencing of Abrus precatorius.</title>
        <authorList>
            <person name="Hovde B.T."/>
            <person name="Daligault H.E."/>
            <person name="Hanschen E.R."/>
            <person name="Kunde Y.A."/>
            <person name="Johnson M.B."/>
            <person name="Starkenburg S.R."/>
            <person name="Johnson S.L."/>
        </authorList>
    </citation>
    <scope>NUCLEOTIDE SEQUENCE [LARGE SCALE GENOMIC DNA]</scope>
</reference>
<name>A0A8B8KV08_ABRPR</name>
<keyword evidence="8" id="KW-0449">Lipoprotein</keyword>
<evidence type="ECO:0000313" key="12">
    <source>
        <dbReference type="Proteomes" id="UP000694853"/>
    </source>
</evidence>
<dbReference type="Gene3D" id="1.10.110.10">
    <property type="entry name" value="Plant lipid-transfer and hydrophobic proteins"/>
    <property type="match status" value="1"/>
</dbReference>
<sequence>MGLNEAVWCSMVLLLVGFGRCDLNQDKAECSDKLLGLASCLSYVGGESKAPTLDCCSGLKGVIDKSKRCLCILIKDRDDPNLGLNINVTLALNLPTACHTPTNITQCVDLLHLPPNSPEAKEFEGYEKALKTNSSAPASSASNATHGAGKGTTESDGGWGKKWLITEACGILPFVLVWHLV</sequence>
<dbReference type="PANTHER" id="PTHR33044">
    <property type="entry name" value="BIFUNCTIONAL INHIBITOR/LIPID-TRANSFER PROTEIN/SEED STORAGE 2S ALBUMIN SUPERFAMILY PROTEIN-RELATED"/>
    <property type="match status" value="1"/>
</dbReference>
<gene>
    <name evidence="13" type="primary">LOC113859111</name>
</gene>
<keyword evidence="5 10" id="KW-0732">Signal</keyword>
<dbReference type="OrthoDB" id="1938537at2759"/>
<dbReference type="GO" id="GO:0098552">
    <property type="term" value="C:side of membrane"/>
    <property type="evidence" value="ECO:0007669"/>
    <property type="project" value="UniProtKB-KW"/>
</dbReference>
<evidence type="ECO:0000259" key="11">
    <source>
        <dbReference type="SMART" id="SM00499"/>
    </source>
</evidence>
<evidence type="ECO:0000256" key="9">
    <source>
        <dbReference type="SAM" id="MobiDB-lite"/>
    </source>
</evidence>
<dbReference type="GeneID" id="113859111"/>
<evidence type="ECO:0000256" key="7">
    <source>
        <dbReference type="ARBA" id="ARBA00023180"/>
    </source>
</evidence>
<feature type="domain" description="Bifunctional inhibitor/plant lipid transfer protein/seed storage helical" evidence="11">
    <location>
        <begin position="30"/>
        <end position="107"/>
    </location>
</feature>
<dbReference type="InterPro" id="IPR043325">
    <property type="entry name" value="LTSS"/>
</dbReference>
<organism evidence="12 13">
    <name type="scientific">Abrus precatorius</name>
    <name type="common">Indian licorice</name>
    <name type="synonym">Glycine abrus</name>
    <dbReference type="NCBI Taxonomy" id="3816"/>
    <lineage>
        <taxon>Eukaryota</taxon>
        <taxon>Viridiplantae</taxon>
        <taxon>Streptophyta</taxon>
        <taxon>Embryophyta</taxon>
        <taxon>Tracheophyta</taxon>
        <taxon>Spermatophyta</taxon>
        <taxon>Magnoliopsida</taxon>
        <taxon>eudicotyledons</taxon>
        <taxon>Gunneridae</taxon>
        <taxon>Pentapetalae</taxon>
        <taxon>rosids</taxon>
        <taxon>fabids</taxon>
        <taxon>Fabales</taxon>
        <taxon>Fabaceae</taxon>
        <taxon>Papilionoideae</taxon>
        <taxon>50 kb inversion clade</taxon>
        <taxon>NPAAA clade</taxon>
        <taxon>indigoferoid/millettioid clade</taxon>
        <taxon>Abreae</taxon>
        <taxon>Abrus</taxon>
    </lineage>
</organism>
<dbReference type="Proteomes" id="UP000694853">
    <property type="component" value="Unplaced"/>
</dbReference>
<keyword evidence="3" id="KW-1003">Cell membrane</keyword>
<keyword evidence="4" id="KW-0472">Membrane</keyword>
<keyword evidence="12" id="KW-1185">Reference proteome</keyword>
<keyword evidence="6" id="KW-1015">Disulfide bond</keyword>
<evidence type="ECO:0000256" key="5">
    <source>
        <dbReference type="ARBA" id="ARBA00022729"/>
    </source>
</evidence>
<protein>
    <submittedName>
        <fullName evidence="13">Protein YLS3</fullName>
    </submittedName>
</protein>
<dbReference type="AlphaFoldDB" id="A0A8B8KV08"/>
<dbReference type="SMART" id="SM00499">
    <property type="entry name" value="AAI"/>
    <property type="match status" value="1"/>
</dbReference>
<evidence type="ECO:0000256" key="4">
    <source>
        <dbReference type="ARBA" id="ARBA00022622"/>
    </source>
</evidence>
<evidence type="ECO:0000256" key="10">
    <source>
        <dbReference type="SAM" id="SignalP"/>
    </source>
</evidence>
<dbReference type="RefSeq" id="XP_027347727.1">
    <property type="nucleotide sequence ID" value="XM_027491926.1"/>
</dbReference>
<dbReference type="SUPFAM" id="SSF47699">
    <property type="entry name" value="Bifunctional inhibitor/lipid-transfer protein/seed storage 2S albumin"/>
    <property type="match status" value="1"/>
</dbReference>
<keyword evidence="7" id="KW-0325">Glycoprotein</keyword>
<feature type="compositionally biased region" description="Low complexity" evidence="9">
    <location>
        <begin position="134"/>
        <end position="144"/>
    </location>
</feature>